<name>L8H9P8_ACACF</name>
<dbReference type="OrthoDB" id="276276at2759"/>
<sequence>MELVRGLLGYRACLGACIFDGSGRILVGKRSSAKKQAVGTGGYDKSADKGCKVTGVWREVWEEIGLTPDHGLHLVDQLKEELKQSMTWFLFYWADADLSKCKLDNEEHPEFTELAWKDWDFAVEHVMEAKKGVYTKLRAWAEPAIASHLASLE</sequence>
<dbReference type="EMBL" id="KB007908">
    <property type="protein sequence ID" value="ELR21131.1"/>
    <property type="molecule type" value="Genomic_DNA"/>
</dbReference>
<proteinExistence type="predicted"/>
<evidence type="ECO:0000313" key="3">
    <source>
        <dbReference type="Proteomes" id="UP000011083"/>
    </source>
</evidence>
<dbReference type="Proteomes" id="UP000011083">
    <property type="component" value="Unassembled WGS sequence"/>
</dbReference>
<dbReference type="GeneID" id="14922009"/>
<dbReference type="GO" id="GO:0016787">
    <property type="term" value="F:hydrolase activity"/>
    <property type="evidence" value="ECO:0007669"/>
    <property type="project" value="UniProtKB-KW"/>
</dbReference>
<reference evidence="2 3" key="1">
    <citation type="journal article" date="2013" name="Genome Biol.">
        <title>Genome of Acanthamoeba castellanii highlights extensive lateral gene transfer and early evolution of tyrosine kinase signaling.</title>
        <authorList>
            <person name="Clarke M."/>
            <person name="Lohan A.J."/>
            <person name="Liu B."/>
            <person name="Lagkouvardos I."/>
            <person name="Roy S."/>
            <person name="Zafar N."/>
            <person name="Bertelli C."/>
            <person name="Schilde C."/>
            <person name="Kianianmomeni A."/>
            <person name="Burglin T.R."/>
            <person name="Frech C."/>
            <person name="Turcotte B."/>
            <person name="Kopec K.O."/>
            <person name="Synnott J.M."/>
            <person name="Choo C."/>
            <person name="Paponov I."/>
            <person name="Finkler A."/>
            <person name="Soon Heng Tan C."/>
            <person name="Hutchins A.P."/>
            <person name="Weinmeier T."/>
            <person name="Rattei T."/>
            <person name="Chu J.S."/>
            <person name="Gimenez G."/>
            <person name="Irimia M."/>
            <person name="Rigden D.J."/>
            <person name="Fitzpatrick D.A."/>
            <person name="Lorenzo-Morales J."/>
            <person name="Bateman A."/>
            <person name="Chiu C.H."/>
            <person name="Tang P."/>
            <person name="Hegemann P."/>
            <person name="Fromm H."/>
            <person name="Raoult D."/>
            <person name="Greub G."/>
            <person name="Miranda-Saavedra D."/>
            <person name="Chen N."/>
            <person name="Nash P."/>
            <person name="Ginger M.L."/>
            <person name="Horn M."/>
            <person name="Schaap P."/>
            <person name="Caler L."/>
            <person name="Loftus B."/>
        </authorList>
    </citation>
    <scope>NUCLEOTIDE SEQUENCE [LARGE SCALE GENOMIC DNA]</scope>
    <source>
        <strain evidence="2 3">Neff</strain>
    </source>
</reference>
<gene>
    <name evidence="2" type="ORF">ACA1_283280</name>
</gene>
<dbReference type="RefSeq" id="XP_004344874.1">
    <property type="nucleotide sequence ID" value="XM_004344824.1"/>
</dbReference>
<evidence type="ECO:0000259" key="1">
    <source>
        <dbReference type="PROSITE" id="PS51462"/>
    </source>
</evidence>
<accession>L8H9P8</accession>
<dbReference type="AlphaFoldDB" id="L8H9P8"/>
<protein>
    <submittedName>
        <fullName evidence="2">Hydrolase, NUDIX domain containing protein</fullName>
    </submittedName>
</protein>
<dbReference type="SUPFAM" id="SSF55811">
    <property type="entry name" value="Nudix"/>
    <property type="match status" value="1"/>
</dbReference>
<dbReference type="PROSITE" id="PS51462">
    <property type="entry name" value="NUDIX"/>
    <property type="match status" value="1"/>
</dbReference>
<dbReference type="Pfam" id="PF00293">
    <property type="entry name" value="NUDIX"/>
    <property type="match status" value="1"/>
</dbReference>
<feature type="domain" description="Nudix hydrolase" evidence="1">
    <location>
        <begin position="9"/>
        <end position="139"/>
    </location>
</feature>
<dbReference type="KEGG" id="acan:ACA1_283280"/>
<keyword evidence="2" id="KW-0378">Hydrolase</keyword>
<dbReference type="VEuPathDB" id="AmoebaDB:ACA1_283280"/>
<dbReference type="InterPro" id="IPR015797">
    <property type="entry name" value="NUDIX_hydrolase-like_dom_sf"/>
</dbReference>
<dbReference type="Gene3D" id="3.90.79.10">
    <property type="entry name" value="Nucleoside Triphosphate Pyrophosphohydrolase"/>
    <property type="match status" value="1"/>
</dbReference>
<evidence type="ECO:0000313" key="2">
    <source>
        <dbReference type="EMBL" id="ELR21131.1"/>
    </source>
</evidence>
<keyword evidence="3" id="KW-1185">Reference proteome</keyword>
<dbReference type="InterPro" id="IPR000086">
    <property type="entry name" value="NUDIX_hydrolase_dom"/>
</dbReference>
<organism evidence="2 3">
    <name type="scientific">Acanthamoeba castellanii (strain ATCC 30010 / Neff)</name>
    <dbReference type="NCBI Taxonomy" id="1257118"/>
    <lineage>
        <taxon>Eukaryota</taxon>
        <taxon>Amoebozoa</taxon>
        <taxon>Discosea</taxon>
        <taxon>Longamoebia</taxon>
        <taxon>Centramoebida</taxon>
        <taxon>Acanthamoebidae</taxon>
        <taxon>Acanthamoeba</taxon>
    </lineage>
</organism>